<sequence length="45" mass="5036">MLKFLQSALGPYLRINSKDGAVKKEWPNELGLSFDSVPVVTFLII</sequence>
<dbReference type="EMBL" id="GBRH01186375">
    <property type="protein sequence ID" value="JAE11521.1"/>
    <property type="molecule type" value="Transcribed_RNA"/>
</dbReference>
<evidence type="ECO:0000313" key="1">
    <source>
        <dbReference type="EMBL" id="JAE11521.1"/>
    </source>
</evidence>
<accession>A0A0A9FMQ3</accession>
<proteinExistence type="predicted"/>
<dbReference type="AlphaFoldDB" id="A0A0A9FMQ3"/>
<reference evidence="1" key="1">
    <citation type="submission" date="2014-09" db="EMBL/GenBank/DDBJ databases">
        <authorList>
            <person name="Magalhaes I.L.F."/>
            <person name="Oliveira U."/>
            <person name="Santos F.R."/>
            <person name="Vidigal T.H.D.A."/>
            <person name="Brescovit A.D."/>
            <person name="Santos A.J."/>
        </authorList>
    </citation>
    <scope>NUCLEOTIDE SEQUENCE</scope>
    <source>
        <tissue evidence="1">Shoot tissue taken approximately 20 cm above the soil surface</tissue>
    </source>
</reference>
<reference evidence="1" key="2">
    <citation type="journal article" date="2015" name="Data Brief">
        <title>Shoot transcriptome of the giant reed, Arundo donax.</title>
        <authorList>
            <person name="Barrero R.A."/>
            <person name="Guerrero F.D."/>
            <person name="Moolhuijzen P."/>
            <person name="Goolsby J.A."/>
            <person name="Tidwell J."/>
            <person name="Bellgard S.E."/>
            <person name="Bellgard M.I."/>
        </authorList>
    </citation>
    <scope>NUCLEOTIDE SEQUENCE</scope>
    <source>
        <tissue evidence="1">Shoot tissue taken approximately 20 cm above the soil surface</tissue>
    </source>
</reference>
<organism evidence="1">
    <name type="scientific">Arundo donax</name>
    <name type="common">Giant reed</name>
    <name type="synonym">Donax arundinaceus</name>
    <dbReference type="NCBI Taxonomy" id="35708"/>
    <lineage>
        <taxon>Eukaryota</taxon>
        <taxon>Viridiplantae</taxon>
        <taxon>Streptophyta</taxon>
        <taxon>Embryophyta</taxon>
        <taxon>Tracheophyta</taxon>
        <taxon>Spermatophyta</taxon>
        <taxon>Magnoliopsida</taxon>
        <taxon>Liliopsida</taxon>
        <taxon>Poales</taxon>
        <taxon>Poaceae</taxon>
        <taxon>PACMAD clade</taxon>
        <taxon>Arundinoideae</taxon>
        <taxon>Arundineae</taxon>
        <taxon>Arundo</taxon>
    </lineage>
</organism>
<name>A0A0A9FMQ3_ARUDO</name>
<protein>
    <submittedName>
        <fullName evidence="1">Uncharacterized protein</fullName>
    </submittedName>
</protein>